<organism evidence="2 3">
    <name type="scientific">Penicillium argentinense</name>
    <dbReference type="NCBI Taxonomy" id="1131581"/>
    <lineage>
        <taxon>Eukaryota</taxon>
        <taxon>Fungi</taxon>
        <taxon>Dikarya</taxon>
        <taxon>Ascomycota</taxon>
        <taxon>Pezizomycotina</taxon>
        <taxon>Eurotiomycetes</taxon>
        <taxon>Eurotiomycetidae</taxon>
        <taxon>Eurotiales</taxon>
        <taxon>Aspergillaceae</taxon>
        <taxon>Penicillium</taxon>
    </lineage>
</organism>
<feature type="region of interest" description="Disordered" evidence="1">
    <location>
        <begin position="456"/>
        <end position="500"/>
    </location>
</feature>
<keyword evidence="3" id="KW-1185">Reference proteome</keyword>
<accession>A0A9W9FPX6</accession>
<evidence type="ECO:0000313" key="2">
    <source>
        <dbReference type="EMBL" id="KAJ5104163.1"/>
    </source>
</evidence>
<feature type="compositionally biased region" description="Basic residues" evidence="1">
    <location>
        <begin position="217"/>
        <end position="229"/>
    </location>
</feature>
<feature type="compositionally biased region" description="Polar residues" evidence="1">
    <location>
        <begin position="109"/>
        <end position="129"/>
    </location>
</feature>
<reference evidence="2" key="2">
    <citation type="journal article" date="2023" name="IMA Fungus">
        <title>Comparative genomic study of the Penicillium genus elucidates a diverse pangenome and 15 lateral gene transfer events.</title>
        <authorList>
            <person name="Petersen C."/>
            <person name="Sorensen T."/>
            <person name="Nielsen M.R."/>
            <person name="Sondergaard T.E."/>
            <person name="Sorensen J.L."/>
            <person name="Fitzpatrick D.A."/>
            <person name="Frisvad J.C."/>
            <person name="Nielsen K.L."/>
        </authorList>
    </citation>
    <scope>NUCLEOTIDE SEQUENCE</scope>
    <source>
        <strain evidence="2">IBT 30761</strain>
    </source>
</reference>
<feature type="region of interest" description="Disordered" evidence="1">
    <location>
        <begin position="344"/>
        <end position="430"/>
    </location>
</feature>
<dbReference type="GeneID" id="81356165"/>
<feature type="region of interest" description="Disordered" evidence="1">
    <location>
        <begin position="76"/>
        <end position="154"/>
    </location>
</feature>
<feature type="compositionally biased region" description="Basic and acidic residues" evidence="1">
    <location>
        <begin position="707"/>
        <end position="718"/>
    </location>
</feature>
<feature type="compositionally biased region" description="Low complexity" evidence="1">
    <location>
        <begin position="379"/>
        <end position="390"/>
    </location>
</feature>
<feature type="compositionally biased region" description="Polar residues" evidence="1">
    <location>
        <begin position="81"/>
        <end position="94"/>
    </location>
</feature>
<feature type="compositionally biased region" description="Basic and acidic residues" evidence="1">
    <location>
        <begin position="668"/>
        <end position="687"/>
    </location>
</feature>
<dbReference type="RefSeq" id="XP_056477543.1">
    <property type="nucleotide sequence ID" value="XM_056617186.1"/>
</dbReference>
<feature type="compositionally biased region" description="Basic and acidic residues" evidence="1">
    <location>
        <begin position="488"/>
        <end position="500"/>
    </location>
</feature>
<feature type="region of interest" description="Disordered" evidence="1">
    <location>
        <begin position="662"/>
        <end position="759"/>
    </location>
</feature>
<sequence length="877" mass="96917">MKRRRVSAAFIDLDSEEAIQAKDEKACLERVKILASSRNQNRQSPAAVPAPEAAATTIEENARKNMSIEKHQAMEVGAKDSTYNTRPPLDSSQLADIAHQARDREHAMSTASHPTDSRISAFSTGSKSIDQPKHQRSTPNSSQSPTTEAPQPRHIMSRGFVDWSEDLRPTDEEQPVKDFEDAPGTSVSSADPVFTVSPADQQSKRRRKVTKIQVGSRTRKKSTIWKKGKGTGNCDSATNQLPLTAAPLLKLNVEFSASGENISPRQHDEQQTAFSTWETQQQNWVEKASNQQALIVISSSPVRAPPLSSPRAITDACRKEPQSLTVDPDGRGKAVGQKLTDALRAQNSPPDPWALQNNSRSTLSAKTIPSECGKRDKTTQVPTTRTTRGRLSSNTNRREKQPKTCLLEELNDPTESGPSQLSPTTTIPSWDASAHLQPKYLKIDPSPQIEEHLSSLELAGPGTEKDGARGWTDIARDSPQSVNPYQDEENRSGEGRDNRESNLNNLELLESETSVSSLSSTAAETVPLEALIGSRKGNEHTPDSQRPLLTGEPPTIFMQSAPLPDRRSARRTCAVDDNGSPRLGPQVTNSTSRVRSHLEMDRLRTMIGSDSSSSYSFSSDEEDSLDGYSLEHKPAARPIWTKFQRDMFKEYGIEAEELITQKTKPFGQRHDITDGGRPKAIDDKHPLEIPPSDFPPRVNSGIAGETTDDRVDQREAPDLQRTSSQSTIAEPGHDLDPRRHGASGSLDLSSHTSGPPPILSTLQGQTENMEWISALQAAQKSAHDQLLQTNQRLSTQLAAEQESVHQVLQIYRQGCNRMLEELFRAQEVRMELYRQQMASVKEQHTQICQDLIRGLQELDHRVQQGPEGRGSHLPHSL</sequence>
<feature type="compositionally biased region" description="Polar residues" evidence="1">
    <location>
        <begin position="137"/>
        <end position="149"/>
    </location>
</feature>
<gene>
    <name evidence="2" type="ORF">N7532_004692</name>
</gene>
<dbReference type="AlphaFoldDB" id="A0A9W9FPX6"/>
<comment type="caution">
    <text evidence="2">The sequence shown here is derived from an EMBL/GenBank/DDBJ whole genome shotgun (WGS) entry which is preliminary data.</text>
</comment>
<dbReference type="EMBL" id="JAPQKI010000004">
    <property type="protein sequence ID" value="KAJ5104163.1"/>
    <property type="molecule type" value="Genomic_DNA"/>
</dbReference>
<dbReference type="OrthoDB" id="5374844at2759"/>
<protein>
    <submittedName>
        <fullName evidence="2">Uncharacterized protein</fullName>
    </submittedName>
</protein>
<feature type="region of interest" description="Disordered" evidence="1">
    <location>
        <begin position="37"/>
        <end position="57"/>
    </location>
</feature>
<feature type="compositionally biased region" description="Low complexity" evidence="1">
    <location>
        <begin position="45"/>
        <end position="57"/>
    </location>
</feature>
<proteinExistence type="predicted"/>
<reference evidence="2" key="1">
    <citation type="submission" date="2022-11" db="EMBL/GenBank/DDBJ databases">
        <authorList>
            <person name="Petersen C."/>
        </authorList>
    </citation>
    <scope>NUCLEOTIDE SEQUENCE</scope>
    <source>
        <strain evidence="2">IBT 30761</strain>
    </source>
</reference>
<evidence type="ECO:0000313" key="3">
    <source>
        <dbReference type="Proteomes" id="UP001149074"/>
    </source>
</evidence>
<evidence type="ECO:0000256" key="1">
    <source>
        <dbReference type="SAM" id="MobiDB-lite"/>
    </source>
</evidence>
<feature type="compositionally biased region" description="Polar residues" evidence="1">
    <location>
        <begin position="355"/>
        <end position="367"/>
    </location>
</feature>
<name>A0A9W9FPX6_9EURO</name>
<feature type="region of interest" description="Disordered" evidence="1">
    <location>
        <begin position="530"/>
        <end position="595"/>
    </location>
</feature>
<feature type="region of interest" description="Disordered" evidence="1">
    <location>
        <begin position="170"/>
        <end position="238"/>
    </location>
</feature>
<dbReference type="Proteomes" id="UP001149074">
    <property type="component" value="Unassembled WGS sequence"/>
</dbReference>
<feature type="compositionally biased region" description="Polar residues" evidence="1">
    <location>
        <begin position="413"/>
        <end position="428"/>
    </location>
</feature>
<feature type="compositionally biased region" description="Basic and acidic residues" evidence="1">
    <location>
        <begin position="170"/>
        <end position="180"/>
    </location>
</feature>